<evidence type="ECO:0000313" key="2">
    <source>
        <dbReference type="Proteomes" id="UP001144471"/>
    </source>
</evidence>
<dbReference type="EMBL" id="BSDY01000008">
    <property type="protein sequence ID" value="GLI56451.1"/>
    <property type="molecule type" value="Genomic_DNA"/>
</dbReference>
<dbReference type="Pfam" id="PF06176">
    <property type="entry name" value="WaaY"/>
    <property type="match status" value="1"/>
</dbReference>
<dbReference type="RefSeq" id="WP_281835625.1">
    <property type="nucleotide sequence ID" value="NZ_BSDY01000008.1"/>
</dbReference>
<dbReference type="Proteomes" id="UP001144471">
    <property type="component" value="Unassembled WGS sequence"/>
</dbReference>
<dbReference type="InterPro" id="IPR009330">
    <property type="entry name" value="LipoPS_heptP_kinase"/>
</dbReference>
<reference evidence="1" key="1">
    <citation type="submission" date="2022-12" db="EMBL/GenBank/DDBJ databases">
        <title>Reference genome sequencing for broad-spectrum identification of bacterial and archaeal isolates by mass spectrometry.</title>
        <authorList>
            <person name="Sekiguchi Y."/>
            <person name="Tourlousse D.M."/>
        </authorList>
    </citation>
    <scope>NUCLEOTIDE SEQUENCE</scope>
    <source>
        <strain evidence="1">10succ1</strain>
    </source>
</reference>
<evidence type="ECO:0008006" key="3">
    <source>
        <dbReference type="Google" id="ProtNLM"/>
    </source>
</evidence>
<gene>
    <name evidence="1" type="ORF">PM10SUCC1_19650</name>
</gene>
<evidence type="ECO:0000313" key="1">
    <source>
        <dbReference type="EMBL" id="GLI56451.1"/>
    </source>
</evidence>
<sequence length="232" mass="27345">MLKKIRIANDLIGYSMGRSSEERLLKFFSEGRFKCERVLQSKEGREVKLVEIEGKRYILKRERARGALDSLLGSKALMTYRNLLKLRGRGFKRVFDIHFVVEKKRGVSIEETYILMEYIEGHPPTTVEEYERVMEAIRELHSLGCYHGDCKPKNFIIREGEVYLIDSKFKRGWSLSLGKCKDVLRLQRRTKENLPIKKYFKGYRFSPAYYLAILLIYKKEIINGAEFLKEVL</sequence>
<dbReference type="AlphaFoldDB" id="A0A9W6GMJ1"/>
<dbReference type="InterPro" id="IPR011009">
    <property type="entry name" value="Kinase-like_dom_sf"/>
</dbReference>
<name>A0A9W6GMJ1_9FUSO</name>
<dbReference type="Gene3D" id="1.10.510.10">
    <property type="entry name" value="Transferase(Phosphotransferase) domain 1"/>
    <property type="match status" value="1"/>
</dbReference>
<accession>A0A9W6GMJ1</accession>
<proteinExistence type="predicted"/>
<dbReference type="SUPFAM" id="SSF56112">
    <property type="entry name" value="Protein kinase-like (PK-like)"/>
    <property type="match status" value="1"/>
</dbReference>
<keyword evidence="2" id="KW-1185">Reference proteome</keyword>
<organism evidence="1 2">
    <name type="scientific">Propionigenium maris DSM 9537</name>
    <dbReference type="NCBI Taxonomy" id="1123000"/>
    <lineage>
        <taxon>Bacteria</taxon>
        <taxon>Fusobacteriati</taxon>
        <taxon>Fusobacteriota</taxon>
        <taxon>Fusobacteriia</taxon>
        <taxon>Fusobacteriales</taxon>
        <taxon>Fusobacteriaceae</taxon>
        <taxon>Propionigenium</taxon>
    </lineage>
</organism>
<protein>
    <recommendedName>
        <fullName evidence="3">Lipopolysaccharide kinase (Kdo/WaaP) family protein</fullName>
    </recommendedName>
</protein>
<comment type="caution">
    <text evidence="1">The sequence shown here is derived from an EMBL/GenBank/DDBJ whole genome shotgun (WGS) entry which is preliminary data.</text>
</comment>